<keyword evidence="1" id="KW-1133">Transmembrane helix</keyword>
<evidence type="ECO:0000313" key="2">
    <source>
        <dbReference type="WBParaSite" id="SSTP_0000574600.1"/>
    </source>
</evidence>
<organism evidence="2">
    <name type="scientific">Strongyloides stercoralis</name>
    <name type="common">Threadworm</name>
    <dbReference type="NCBI Taxonomy" id="6248"/>
    <lineage>
        <taxon>Eukaryota</taxon>
        <taxon>Metazoa</taxon>
        <taxon>Ecdysozoa</taxon>
        <taxon>Nematoda</taxon>
        <taxon>Chromadorea</taxon>
        <taxon>Rhabditida</taxon>
        <taxon>Tylenchina</taxon>
        <taxon>Panagrolaimomorpha</taxon>
        <taxon>Strongyloidoidea</taxon>
        <taxon>Strongyloididae</taxon>
        <taxon>Strongyloides</taxon>
    </lineage>
</organism>
<reference evidence="2" key="1">
    <citation type="submission" date="2015-08" db="UniProtKB">
        <authorList>
            <consortium name="WormBaseParasite"/>
        </authorList>
    </citation>
    <scope>IDENTIFICATION</scope>
</reference>
<evidence type="ECO:0000256" key="1">
    <source>
        <dbReference type="SAM" id="Phobius"/>
    </source>
</evidence>
<proteinExistence type="predicted"/>
<dbReference type="AlphaFoldDB" id="A0A0K0E8B5"/>
<dbReference type="WBParaSite" id="SSTP_0000574600.1">
    <property type="protein sequence ID" value="SSTP_0000574600.1"/>
    <property type="gene ID" value="SSTP_0000574600"/>
</dbReference>
<sequence length="72" mass="8470">MKLVDGTEINSDNNKKARASMVADMVKRQREYTKSQELINSSWEYKKKLFKSVAMIFLIILISFIVQYYLDS</sequence>
<feature type="transmembrane region" description="Helical" evidence="1">
    <location>
        <begin position="49"/>
        <end position="70"/>
    </location>
</feature>
<accession>A0A0K0E8B5</accession>
<protein>
    <submittedName>
        <fullName evidence="2">Uncharacterized protein</fullName>
    </submittedName>
</protein>
<keyword evidence="1" id="KW-0812">Transmembrane</keyword>
<keyword evidence="1" id="KW-0472">Membrane</keyword>
<name>A0A0K0E8B5_STRER</name>